<name>A0ABS0WQB4_9FLAO</name>
<dbReference type="InterPro" id="IPR000757">
    <property type="entry name" value="Beta-glucanase-like"/>
</dbReference>
<sequence length="270" mass="31370">MKKASKYFIILSIFTIYACNSSDSKDDKEIEKEYQLVWEDEFNEEGKPDATKWNYEKGYVRNDEKQYYTENLKNTRVENGNLILEAHKEEIEGYNYSSGSITTSNLEAWQYGKIEVKAKLPKGVGIWPAIWMLGENWKQVSWPKCGEIDIMEHVGFTKDSIYGTVHTEAYNHKIGTAVGKAVFINDPYDQYHIYAVEWTPEKIDFLLDNVVYHSFKNEYKTDAEWPFDQKFHLKLNIAVGGGWGGAQGIDDSIFPQQMLVDYVRVYQKTN</sequence>
<accession>A0ABS0WQB4</accession>
<comment type="caution">
    <text evidence="3">The sequence shown here is derived from an EMBL/GenBank/DDBJ whole genome shotgun (WGS) entry which is preliminary data.</text>
</comment>
<evidence type="ECO:0000259" key="2">
    <source>
        <dbReference type="PROSITE" id="PS51762"/>
    </source>
</evidence>
<evidence type="ECO:0000256" key="1">
    <source>
        <dbReference type="ARBA" id="ARBA00006865"/>
    </source>
</evidence>
<evidence type="ECO:0000313" key="4">
    <source>
        <dbReference type="Proteomes" id="UP000623301"/>
    </source>
</evidence>
<protein>
    <submittedName>
        <fullName evidence="3">Glycoside hydrolase family 16 protein</fullName>
    </submittedName>
</protein>
<dbReference type="PANTHER" id="PTHR10963:SF55">
    <property type="entry name" value="GLYCOSIDE HYDROLASE FAMILY 16 PROTEIN"/>
    <property type="match status" value="1"/>
</dbReference>
<dbReference type="EMBL" id="JAEHFJ010000003">
    <property type="protein sequence ID" value="MBJ2174162.1"/>
    <property type="molecule type" value="Genomic_DNA"/>
</dbReference>
<dbReference type="RefSeq" id="WP_198840911.1">
    <property type="nucleotide sequence ID" value="NZ_JAEHFJ010000003.1"/>
</dbReference>
<dbReference type="Proteomes" id="UP000623301">
    <property type="component" value="Unassembled WGS sequence"/>
</dbReference>
<dbReference type="PANTHER" id="PTHR10963">
    <property type="entry name" value="GLYCOSYL HYDROLASE-RELATED"/>
    <property type="match status" value="1"/>
</dbReference>
<dbReference type="InterPro" id="IPR050546">
    <property type="entry name" value="Glycosyl_Hydrlase_16"/>
</dbReference>
<keyword evidence="4" id="KW-1185">Reference proteome</keyword>
<reference evidence="3 4" key="1">
    <citation type="submission" date="2020-12" db="EMBL/GenBank/DDBJ databases">
        <title>Aureibaculum luteum sp. nov. and Aureibaculum flavum sp. nov., novel members of the family Flavobacteriaceae isolated from Antarctic intertidal sediments.</title>
        <authorList>
            <person name="He X."/>
            <person name="Zhang X."/>
        </authorList>
    </citation>
    <scope>NUCLEOTIDE SEQUENCE [LARGE SCALE GENOMIC DNA]</scope>
    <source>
        <strain evidence="3 4">A20</strain>
    </source>
</reference>
<proteinExistence type="inferred from homology"/>
<feature type="domain" description="GH16" evidence="2">
    <location>
        <begin position="15"/>
        <end position="270"/>
    </location>
</feature>
<comment type="similarity">
    <text evidence="1">Belongs to the glycosyl hydrolase 16 family.</text>
</comment>
<organism evidence="3 4">
    <name type="scientific">Aureibaculum flavum</name>
    <dbReference type="NCBI Taxonomy" id="2795986"/>
    <lineage>
        <taxon>Bacteria</taxon>
        <taxon>Pseudomonadati</taxon>
        <taxon>Bacteroidota</taxon>
        <taxon>Flavobacteriia</taxon>
        <taxon>Flavobacteriales</taxon>
        <taxon>Flavobacteriaceae</taxon>
        <taxon>Aureibaculum</taxon>
    </lineage>
</organism>
<dbReference type="PROSITE" id="PS51257">
    <property type="entry name" value="PROKAR_LIPOPROTEIN"/>
    <property type="match status" value="1"/>
</dbReference>
<dbReference type="InterPro" id="IPR013320">
    <property type="entry name" value="ConA-like_dom_sf"/>
</dbReference>
<dbReference type="GO" id="GO:0016787">
    <property type="term" value="F:hydrolase activity"/>
    <property type="evidence" value="ECO:0007669"/>
    <property type="project" value="UniProtKB-KW"/>
</dbReference>
<keyword evidence="3" id="KW-0378">Hydrolase</keyword>
<dbReference type="SUPFAM" id="SSF49899">
    <property type="entry name" value="Concanavalin A-like lectins/glucanases"/>
    <property type="match status" value="1"/>
</dbReference>
<evidence type="ECO:0000313" key="3">
    <source>
        <dbReference type="EMBL" id="MBJ2174162.1"/>
    </source>
</evidence>
<dbReference type="PROSITE" id="PS51762">
    <property type="entry name" value="GH16_2"/>
    <property type="match status" value="1"/>
</dbReference>
<dbReference type="Gene3D" id="2.60.120.200">
    <property type="match status" value="1"/>
</dbReference>
<dbReference type="Pfam" id="PF00722">
    <property type="entry name" value="Glyco_hydro_16"/>
    <property type="match status" value="1"/>
</dbReference>
<gene>
    <name evidence="3" type="ORF">JBL43_07930</name>
</gene>
<dbReference type="CDD" id="cd08023">
    <property type="entry name" value="GH16_laminarinase_like"/>
    <property type="match status" value="1"/>
</dbReference>